<accession>F4RW45</accession>
<dbReference type="GeneID" id="18935485"/>
<dbReference type="GO" id="GO:0006397">
    <property type="term" value="P:mRNA processing"/>
    <property type="evidence" value="ECO:0007669"/>
    <property type="project" value="UniProtKB-KW"/>
</dbReference>
<proteinExistence type="predicted"/>
<dbReference type="Proteomes" id="UP000001072">
    <property type="component" value="Unassembled WGS sequence"/>
</dbReference>
<evidence type="ECO:0000313" key="4">
    <source>
        <dbReference type="Proteomes" id="UP000001072"/>
    </source>
</evidence>
<dbReference type="HOGENOM" id="CLU_774057_0_0_1"/>
<dbReference type="InParanoid" id="F4RW45"/>
<feature type="region of interest" description="Disordered" evidence="2">
    <location>
        <begin position="302"/>
        <end position="332"/>
    </location>
</feature>
<gene>
    <name evidence="3" type="ORF">MELLADRAFT_90210</name>
</gene>
<evidence type="ECO:0000256" key="1">
    <source>
        <dbReference type="ARBA" id="ARBA00022664"/>
    </source>
</evidence>
<dbReference type="SUPFAM" id="SSF57756">
    <property type="entry name" value="Retrovirus zinc finger-like domains"/>
    <property type="match status" value="1"/>
</dbReference>
<name>F4RW45_MELLP</name>
<keyword evidence="4" id="KW-1185">Reference proteome</keyword>
<evidence type="ECO:0008006" key="5">
    <source>
        <dbReference type="Google" id="ProtNLM"/>
    </source>
</evidence>
<dbReference type="RefSeq" id="XP_007413268.1">
    <property type="nucleotide sequence ID" value="XM_007413206.1"/>
</dbReference>
<dbReference type="InterPro" id="IPR036875">
    <property type="entry name" value="Znf_CCHC_sf"/>
</dbReference>
<dbReference type="GO" id="GO:0003676">
    <property type="term" value="F:nucleic acid binding"/>
    <property type="evidence" value="ECO:0007669"/>
    <property type="project" value="InterPro"/>
</dbReference>
<keyword evidence="1" id="KW-0507">mRNA processing</keyword>
<dbReference type="VEuPathDB" id="FungiDB:MELLADRAFT_90210"/>
<protein>
    <recommendedName>
        <fullName evidence="5">CCHC-type domain-containing protein</fullName>
    </recommendedName>
</protein>
<dbReference type="GO" id="GO:0008270">
    <property type="term" value="F:zinc ion binding"/>
    <property type="evidence" value="ECO:0007669"/>
    <property type="project" value="InterPro"/>
</dbReference>
<evidence type="ECO:0000313" key="3">
    <source>
        <dbReference type="EMBL" id="EGG03474.1"/>
    </source>
</evidence>
<dbReference type="EMBL" id="GL883124">
    <property type="protein sequence ID" value="EGG03474.1"/>
    <property type="molecule type" value="Genomic_DNA"/>
</dbReference>
<sequence>MIYTHVNPSPTLHPVSDSSLIGALTSLQTNFHFLHNFTIYKCSSSFLKRYPDFSAMSQVHRTPMIVNWKSMEFITLMPGMVQSACDCLKQNGSNYADWEFRIVRLIETTTGLVGYFDGDDAHISDPLGDTIIRNMLEHSVKTEVARQLVSSDSAKAIMTRIQSLFINPTLMLWKDLFKTKYIEGLGVDEYLPKVEAKFDELDQQGFSWTRDSLLGLAYQSGLGTSFIFEVSTALKTRLHDRPTSSICANEVKELIRTKHRDRLSSDIPIDLLHLHLDAPSSSHEDRLNTQSTKLPVLTLPSNQASLDSRSSPSAQSNSPGPSSAQQTTPRFRCFGCGDPHHWVSSCPDRKRTQPSQNQ</sequence>
<dbReference type="OrthoDB" id="10364459at2759"/>
<evidence type="ECO:0000256" key="2">
    <source>
        <dbReference type="SAM" id="MobiDB-lite"/>
    </source>
</evidence>
<feature type="compositionally biased region" description="Low complexity" evidence="2">
    <location>
        <begin position="308"/>
        <end position="326"/>
    </location>
</feature>
<dbReference type="KEGG" id="mlr:MELLADRAFT_90210"/>
<reference evidence="4" key="1">
    <citation type="journal article" date="2011" name="Proc. Natl. Acad. Sci. U.S.A.">
        <title>Obligate biotrophy features unraveled by the genomic analysis of rust fungi.</title>
        <authorList>
            <person name="Duplessis S."/>
            <person name="Cuomo C.A."/>
            <person name="Lin Y.-C."/>
            <person name="Aerts A."/>
            <person name="Tisserant E."/>
            <person name="Veneault-Fourrey C."/>
            <person name="Joly D.L."/>
            <person name="Hacquard S."/>
            <person name="Amselem J."/>
            <person name="Cantarel B.L."/>
            <person name="Chiu R."/>
            <person name="Coutinho P.M."/>
            <person name="Feau N."/>
            <person name="Field M."/>
            <person name="Frey P."/>
            <person name="Gelhaye E."/>
            <person name="Goldberg J."/>
            <person name="Grabherr M.G."/>
            <person name="Kodira C.D."/>
            <person name="Kohler A."/>
            <person name="Kuees U."/>
            <person name="Lindquist E.A."/>
            <person name="Lucas S.M."/>
            <person name="Mago R."/>
            <person name="Mauceli E."/>
            <person name="Morin E."/>
            <person name="Murat C."/>
            <person name="Pangilinan J.L."/>
            <person name="Park R."/>
            <person name="Pearson M."/>
            <person name="Quesneville H."/>
            <person name="Rouhier N."/>
            <person name="Sakthikumar S."/>
            <person name="Salamov A.A."/>
            <person name="Schmutz J."/>
            <person name="Selles B."/>
            <person name="Shapiro H."/>
            <person name="Tanguay P."/>
            <person name="Tuskan G.A."/>
            <person name="Henrissat B."/>
            <person name="Van de Peer Y."/>
            <person name="Rouze P."/>
            <person name="Ellis J.G."/>
            <person name="Dodds P.N."/>
            <person name="Schein J.E."/>
            <person name="Zhong S."/>
            <person name="Hamelin R.C."/>
            <person name="Grigoriev I.V."/>
            <person name="Szabo L.J."/>
            <person name="Martin F."/>
        </authorList>
    </citation>
    <scope>NUCLEOTIDE SEQUENCE [LARGE SCALE GENOMIC DNA]</scope>
    <source>
        <strain evidence="4">98AG31 / pathotype 3-4-7</strain>
    </source>
</reference>
<organism evidence="4">
    <name type="scientific">Melampsora larici-populina (strain 98AG31 / pathotype 3-4-7)</name>
    <name type="common">Poplar leaf rust fungus</name>
    <dbReference type="NCBI Taxonomy" id="747676"/>
    <lineage>
        <taxon>Eukaryota</taxon>
        <taxon>Fungi</taxon>
        <taxon>Dikarya</taxon>
        <taxon>Basidiomycota</taxon>
        <taxon>Pucciniomycotina</taxon>
        <taxon>Pucciniomycetes</taxon>
        <taxon>Pucciniales</taxon>
        <taxon>Melampsoraceae</taxon>
        <taxon>Melampsora</taxon>
    </lineage>
</organism>
<dbReference type="AlphaFoldDB" id="F4RW45"/>